<protein>
    <recommendedName>
        <fullName evidence="5">6-methylsalicylate decarboxylase</fullName>
        <ecNumber evidence="5">4.1.1.52</ecNumber>
    </recommendedName>
</protein>
<dbReference type="GO" id="GO:0019748">
    <property type="term" value="P:secondary metabolic process"/>
    <property type="evidence" value="ECO:0007669"/>
    <property type="project" value="TreeGrafter"/>
</dbReference>
<evidence type="ECO:0000313" key="7">
    <source>
        <dbReference type="EMBL" id="PIT02233.1"/>
    </source>
</evidence>
<name>A0A2M6UCB4_9BRAD</name>
<dbReference type="Pfam" id="PF04909">
    <property type="entry name" value="Amidohydro_2"/>
    <property type="match status" value="1"/>
</dbReference>
<comment type="caution">
    <text evidence="7">The sequence shown here is derived from an EMBL/GenBank/DDBJ whole genome shotgun (WGS) entry which is preliminary data.</text>
</comment>
<proteinExistence type="predicted"/>
<dbReference type="Proteomes" id="UP000228930">
    <property type="component" value="Unassembled WGS sequence"/>
</dbReference>
<dbReference type="EC" id="4.1.1.52" evidence="5"/>
<accession>A0A2M6UCB4</accession>
<dbReference type="InterPro" id="IPR032466">
    <property type="entry name" value="Metal_Hydrolase"/>
</dbReference>
<keyword evidence="7" id="KW-0378">Hydrolase</keyword>
<evidence type="ECO:0000256" key="1">
    <source>
        <dbReference type="ARBA" id="ARBA00022723"/>
    </source>
</evidence>
<keyword evidence="3" id="KW-0456">Lyase</keyword>
<dbReference type="GO" id="GO:0005829">
    <property type="term" value="C:cytosol"/>
    <property type="evidence" value="ECO:0007669"/>
    <property type="project" value="TreeGrafter"/>
</dbReference>
<dbReference type="Gene3D" id="3.20.20.140">
    <property type="entry name" value="Metal-dependent hydrolases"/>
    <property type="match status" value="1"/>
</dbReference>
<evidence type="ECO:0000256" key="2">
    <source>
        <dbReference type="ARBA" id="ARBA00022833"/>
    </source>
</evidence>
<dbReference type="InterPro" id="IPR006680">
    <property type="entry name" value="Amidohydro-rel"/>
</dbReference>
<dbReference type="GO" id="GO:0047596">
    <property type="term" value="F:6-methylsalicylate decarboxylase activity"/>
    <property type="evidence" value="ECO:0007669"/>
    <property type="project" value="UniProtKB-EC"/>
</dbReference>
<keyword evidence="2" id="KW-0862">Zinc</keyword>
<comment type="catalytic activity">
    <reaction evidence="4">
        <text>6-methylsalicylate + H(+) = 3-methylphenol + CO2</text>
        <dbReference type="Rhea" id="RHEA:23112"/>
        <dbReference type="ChEBI" id="CHEBI:15378"/>
        <dbReference type="ChEBI" id="CHEBI:16526"/>
        <dbReference type="ChEBI" id="CHEBI:17231"/>
        <dbReference type="ChEBI" id="CHEBI:36658"/>
        <dbReference type="EC" id="4.1.1.52"/>
    </reaction>
    <physiologicalReaction direction="left-to-right" evidence="4">
        <dbReference type="Rhea" id="RHEA:23113"/>
    </physiologicalReaction>
</comment>
<dbReference type="RefSeq" id="WP_100177431.1">
    <property type="nucleotide sequence ID" value="NZ_LFJC01000003.1"/>
</dbReference>
<evidence type="ECO:0000256" key="3">
    <source>
        <dbReference type="ARBA" id="ARBA00023239"/>
    </source>
</evidence>
<evidence type="ECO:0000259" key="6">
    <source>
        <dbReference type="Pfam" id="PF04909"/>
    </source>
</evidence>
<dbReference type="GO" id="GO:0016787">
    <property type="term" value="F:hydrolase activity"/>
    <property type="evidence" value="ECO:0007669"/>
    <property type="project" value="UniProtKB-KW"/>
</dbReference>
<dbReference type="SUPFAM" id="SSF51556">
    <property type="entry name" value="Metallo-dependent hydrolases"/>
    <property type="match status" value="1"/>
</dbReference>
<dbReference type="InterPro" id="IPR032465">
    <property type="entry name" value="ACMSD"/>
</dbReference>
<keyword evidence="1" id="KW-0479">Metal-binding</keyword>
<dbReference type="PANTHER" id="PTHR21240:SF29">
    <property type="entry name" value="AMIDOHYDROLASE-RELATED DOMAIN-CONTAINING PROTEIN"/>
    <property type="match status" value="1"/>
</dbReference>
<dbReference type="EMBL" id="LFJC01000003">
    <property type="protein sequence ID" value="PIT02233.1"/>
    <property type="molecule type" value="Genomic_DNA"/>
</dbReference>
<evidence type="ECO:0000313" key="8">
    <source>
        <dbReference type="Proteomes" id="UP000228930"/>
    </source>
</evidence>
<sequence length="328" mass="35854">MKSLADGFEAQWIDVHAHFMVPQTEEELKRSATARCERCFLAPELYQWTAEAAIAHMDGTGIAMQMLSNIPKSLKALQRSNEHGASIVARYPSRFGLLLALPTDNPDACLVEIDRTEKLKADGFAVTCRYNDVYLSDIRLEPVWQALQRRQATVFVHPDAYGEPSMGRPTALLEVAFETTRTVIDMLYAGIFRRYPKIKFVIAHCGAALPALAGRLLLLGTESWVPNPQGITKAEMKAQLAALYLDTAATGSANSLAPALAMTAADHLVYGSDCGVLCSSEATMQENIRSLRAFPGLTKLEIDEIGRAGVKLFPSIAARVQPVCEAVE</sequence>
<evidence type="ECO:0000256" key="4">
    <source>
        <dbReference type="ARBA" id="ARBA00036832"/>
    </source>
</evidence>
<keyword evidence="8" id="KW-1185">Reference proteome</keyword>
<dbReference type="PANTHER" id="PTHR21240">
    <property type="entry name" value="2-AMINO-3-CARBOXYLMUCONATE-6-SEMIALDEHYDE DECARBOXYLASE"/>
    <property type="match status" value="1"/>
</dbReference>
<organism evidence="7 8">
    <name type="scientific">Bradyrhizobium nitroreducens</name>
    <dbReference type="NCBI Taxonomy" id="709803"/>
    <lineage>
        <taxon>Bacteria</taxon>
        <taxon>Pseudomonadati</taxon>
        <taxon>Pseudomonadota</taxon>
        <taxon>Alphaproteobacteria</taxon>
        <taxon>Hyphomicrobiales</taxon>
        <taxon>Nitrobacteraceae</taxon>
        <taxon>Bradyrhizobium</taxon>
    </lineage>
</organism>
<dbReference type="AlphaFoldDB" id="A0A2M6UCB4"/>
<reference evidence="7 8" key="1">
    <citation type="submission" date="2015-06" db="EMBL/GenBank/DDBJ databases">
        <title>Comparative genome analysis of nirS-carrying Bradyrhizobium sp. strains.</title>
        <authorList>
            <person name="Ishii S."/>
            <person name="Jang J."/>
            <person name="Nishizawa T."/>
            <person name="Senoo K."/>
        </authorList>
    </citation>
    <scope>NUCLEOTIDE SEQUENCE [LARGE SCALE GENOMIC DNA]</scope>
    <source>
        <strain evidence="7 8">TSA1</strain>
    </source>
</reference>
<evidence type="ECO:0000256" key="5">
    <source>
        <dbReference type="ARBA" id="ARBA00038889"/>
    </source>
</evidence>
<dbReference type="GO" id="GO:0046872">
    <property type="term" value="F:metal ion binding"/>
    <property type="evidence" value="ECO:0007669"/>
    <property type="project" value="UniProtKB-KW"/>
</dbReference>
<gene>
    <name evidence="7" type="ORF">TSA1_16825</name>
</gene>
<feature type="domain" description="Amidohydrolase-related" evidence="6">
    <location>
        <begin position="13"/>
        <end position="274"/>
    </location>
</feature>